<dbReference type="Pfam" id="PF07497">
    <property type="entry name" value="Rho_RNA_bind"/>
    <property type="match status" value="1"/>
</dbReference>
<organism evidence="14 15">
    <name type="scientific">Luteimonas terricola</name>
    <dbReference type="NCBI Taxonomy" id="645597"/>
    <lineage>
        <taxon>Bacteria</taxon>
        <taxon>Pseudomonadati</taxon>
        <taxon>Pseudomonadota</taxon>
        <taxon>Gammaproteobacteria</taxon>
        <taxon>Lysobacterales</taxon>
        <taxon>Lysobacteraceae</taxon>
        <taxon>Luteimonas</taxon>
    </lineage>
</organism>
<evidence type="ECO:0000256" key="9">
    <source>
        <dbReference type="HAMAP-Rule" id="MF_01884"/>
    </source>
</evidence>
<keyword evidence="7 9" id="KW-0805">Transcription regulation</keyword>
<feature type="compositionally biased region" description="Basic and acidic residues" evidence="12">
    <location>
        <begin position="129"/>
        <end position="144"/>
    </location>
</feature>
<gene>
    <name evidence="9" type="primary">rho</name>
    <name evidence="14" type="ORF">GCM10011394_02490</name>
</gene>
<dbReference type="InterPro" id="IPR036269">
    <property type="entry name" value="Rho_N_sf"/>
</dbReference>
<dbReference type="SMART" id="SM00382">
    <property type="entry name" value="AAA"/>
    <property type="match status" value="1"/>
</dbReference>
<dbReference type="NCBIfam" id="NF006886">
    <property type="entry name" value="PRK09376.1"/>
    <property type="match status" value="1"/>
</dbReference>
<dbReference type="Gene3D" id="2.40.50.140">
    <property type="entry name" value="Nucleic acid-binding proteins"/>
    <property type="match status" value="1"/>
</dbReference>
<dbReference type="Gene3D" id="1.10.720.10">
    <property type="match status" value="1"/>
</dbReference>
<keyword evidence="15" id="KW-1185">Reference proteome</keyword>
<accession>A0ABQ2E6T7</accession>
<dbReference type="PROSITE" id="PS51856">
    <property type="entry name" value="RHO_RNA_BD"/>
    <property type="match status" value="1"/>
</dbReference>
<dbReference type="Gene3D" id="3.40.50.300">
    <property type="entry name" value="P-loop containing nucleotide triphosphate hydrolases"/>
    <property type="match status" value="1"/>
</dbReference>
<dbReference type="InterPro" id="IPR004665">
    <property type="entry name" value="Term_rho"/>
</dbReference>
<evidence type="ECO:0000256" key="2">
    <source>
        <dbReference type="ARBA" id="ARBA00022741"/>
    </source>
</evidence>
<dbReference type="PANTHER" id="PTHR46425:SF1">
    <property type="entry name" value="TRANSCRIPTION TERMINATION FACTOR RHO"/>
    <property type="match status" value="1"/>
</dbReference>
<feature type="binding site" evidence="9">
    <location>
        <begin position="349"/>
        <end position="354"/>
    </location>
    <ligand>
        <name>ATP</name>
        <dbReference type="ChEBI" id="CHEBI:30616"/>
    </ligand>
</feature>
<evidence type="ECO:0000256" key="3">
    <source>
        <dbReference type="ARBA" id="ARBA00022801"/>
    </source>
</evidence>
<keyword evidence="6 9" id="KW-0694">RNA-binding</keyword>
<dbReference type="InterPro" id="IPR011129">
    <property type="entry name" value="CSD"/>
</dbReference>
<feature type="compositionally biased region" description="Low complexity" evidence="12">
    <location>
        <begin position="65"/>
        <end position="85"/>
    </location>
</feature>
<feature type="domain" description="Rho RNA-BD" evidence="13">
    <location>
        <begin position="216"/>
        <end position="291"/>
    </location>
</feature>
<dbReference type="SMART" id="SM00357">
    <property type="entry name" value="CSP"/>
    <property type="match status" value="1"/>
</dbReference>
<evidence type="ECO:0000256" key="12">
    <source>
        <dbReference type="SAM" id="MobiDB-lite"/>
    </source>
</evidence>
<comment type="caution">
    <text evidence="9">Lacks conserved residue(s) required for the propagation of feature annotation.</text>
</comment>
<dbReference type="RefSeq" id="WP_132985805.1">
    <property type="nucleotide sequence ID" value="NZ_BMME01000001.1"/>
</dbReference>
<comment type="subunit">
    <text evidence="9">Homohexamer. The homohexamer assembles into an open ring structure.</text>
</comment>
<dbReference type="EC" id="3.6.4.-" evidence="9 10"/>
<dbReference type="SUPFAM" id="SSF52540">
    <property type="entry name" value="P-loop containing nucleoside triphosphate hydrolases"/>
    <property type="match status" value="1"/>
</dbReference>
<dbReference type="Pfam" id="PF07498">
    <property type="entry name" value="Rho_N"/>
    <property type="match status" value="1"/>
</dbReference>
<dbReference type="SUPFAM" id="SSF50249">
    <property type="entry name" value="Nucleic acid-binding proteins"/>
    <property type="match status" value="1"/>
</dbReference>
<proteinExistence type="inferred from homology"/>
<evidence type="ECO:0000256" key="6">
    <source>
        <dbReference type="ARBA" id="ARBA00022884"/>
    </source>
</evidence>
<evidence type="ECO:0000256" key="11">
    <source>
        <dbReference type="PROSITE-ProRule" id="PRU01203"/>
    </source>
</evidence>
<evidence type="ECO:0000259" key="13">
    <source>
        <dbReference type="PROSITE" id="PS51856"/>
    </source>
</evidence>
<keyword evidence="4 9" id="KW-0347">Helicase</keyword>
<feature type="binding site" evidence="9">
    <location>
        <position position="380"/>
    </location>
    <ligand>
        <name>ATP</name>
        <dbReference type="ChEBI" id="CHEBI:30616"/>
    </ligand>
</feature>
<dbReference type="InterPro" id="IPR011112">
    <property type="entry name" value="Rho-like_N"/>
</dbReference>
<comment type="caution">
    <text evidence="14">The sequence shown here is derived from an EMBL/GenBank/DDBJ whole genome shotgun (WGS) entry which is preliminary data.</text>
</comment>
<keyword evidence="2 9" id="KW-0547">Nucleotide-binding</keyword>
<keyword evidence="1 9" id="KW-0806">Transcription termination</keyword>
<protein>
    <recommendedName>
        <fullName evidence="9 10">Transcription termination factor Rho</fullName>
        <ecNumber evidence="9 10">3.6.4.-</ecNumber>
    </recommendedName>
    <alternativeName>
        <fullName evidence="9">ATP-dependent helicase Rho</fullName>
    </alternativeName>
</protein>
<keyword evidence="5 9" id="KW-0067">ATP-binding</keyword>
<name>A0ABQ2E6T7_9GAMM</name>
<comment type="function">
    <text evidence="9">Facilitates transcription termination by a mechanism that involves Rho binding to the nascent RNA, activation of Rho's RNA-dependent ATPase activity, and release of the mRNA from the DNA template.</text>
</comment>
<feature type="compositionally biased region" description="Low complexity" evidence="12">
    <location>
        <begin position="22"/>
        <end position="35"/>
    </location>
</feature>
<feature type="binding site" evidence="9">
    <location>
        <begin position="337"/>
        <end position="342"/>
    </location>
    <ligand>
        <name>ATP</name>
        <dbReference type="ChEBI" id="CHEBI:30616"/>
    </ligand>
</feature>
<evidence type="ECO:0000256" key="4">
    <source>
        <dbReference type="ARBA" id="ARBA00022806"/>
    </source>
</evidence>
<dbReference type="CDD" id="cd04459">
    <property type="entry name" value="Rho_CSD"/>
    <property type="match status" value="1"/>
</dbReference>
<dbReference type="InterPro" id="IPR011113">
    <property type="entry name" value="Rho_RNA-bd"/>
</dbReference>
<evidence type="ECO:0000256" key="10">
    <source>
        <dbReference type="NCBIfam" id="TIGR00767"/>
    </source>
</evidence>
<sequence>MSDNPSDPGDTAAKRVRKPRATKTATAQAEAPAKAGAEKPADAPVQAELKVEAPAKASPPPPAPAAEAPAGASQQQPQQADAPQPRNDGDSQDAQDGHRQSQGGQQQGGGQQHQQQGQGNRRERFRNRRDREQRPRGDRPRDDGLPTDNNDQANRLPPPNIPEGFPQYSLSDLKRMPAQKLMDIAEQLNIHEGVARARKQDVIFALLKVLTRHGEGVVADGVLEILPDGFGFLRAAEASYLAGPDDTYISPSQIRRFNLRTGDHLSGRIRWPKDGERYFALNVVDTINGEPLEASKGKVLFENLTPLFPRRKFKLERGDGSSEDIAGRVLDLMAPQGKGQRALIVSPPKAGKTMMMQQIATAITTNHPDVHMIVLLIDERPEEVTEMQRTVRGEVISSTFDEPAARHVQVAEMVIERAKRLVEHKKDVVILLDSITRLARAYNNVMPSSGKVLTGGVDANALHRPKRFFGAARNVEEGGSLTIIATALVDTGSAMDKVIYEEFKGTGNSEVHLDRRITEKRVYPAINVNQSGTRREDYLIEPELLQKIWILRKLLHPMDEIAAMEFLLDKMKTTKSNDEFFASMRR</sequence>
<dbReference type="SUPFAM" id="SSF68912">
    <property type="entry name" value="Rho N-terminal domain-like"/>
    <property type="match status" value="1"/>
</dbReference>
<dbReference type="Pfam" id="PF00006">
    <property type="entry name" value="ATP-synt_ab"/>
    <property type="match status" value="1"/>
</dbReference>
<dbReference type="PANTHER" id="PTHR46425">
    <property type="entry name" value="TRANSCRIPTION TERMINATION FACTOR RHO"/>
    <property type="match status" value="1"/>
</dbReference>
<dbReference type="EMBL" id="BMME01000001">
    <property type="protein sequence ID" value="GGJ97131.1"/>
    <property type="molecule type" value="Genomic_DNA"/>
</dbReference>
<dbReference type="HAMAP" id="MF_01884">
    <property type="entry name" value="Rho"/>
    <property type="match status" value="1"/>
</dbReference>
<dbReference type="InterPro" id="IPR000194">
    <property type="entry name" value="ATPase_F1/V1/A1_a/bsu_nucl-bd"/>
</dbReference>
<dbReference type="InterPro" id="IPR027417">
    <property type="entry name" value="P-loop_NTPase"/>
</dbReference>
<comment type="similarity">
    <text evidence="9 11">Belongs to the Rho family.</text>
</comment>
<dbReference type="CDD" id="cd01128">
    <property type="entry name" value="rho_factor_C"/>
    <property type="match status" value="1"/>
</dbReference>
<evidence type="ECO:0000313" key="14">
    <source>
        <dbReference type="EMBL" id="GGJ97131.1"/>
    </source>
</evidence>
<dbReference type="NCBIfam" id="TIGR00767">
    <property type="entry name" value="rho"/>
    <property type="match status" value="1"/>
</dbReference>
<evidence type="ECO:0000256" key="8">
    <source>
        <dbReference type="ARBA" id="ARBA00023163"/>
    </source>
</evidence>
<feature type="region of interest" description="Disordered" evidence="12">
    <location>
        <begin position="1"/>
        <end position="168"/>
    </location>
</feature>
<keyword evidence="3 9" id="KW-0378">Hydrolase</keyword>
<evidence type="ECO:0000256" key="1">
    <source>
        <dbReference type="ARBA" id="ARBA00022472"/>
    </source>
</evidence>
<dbReference type="InterPro" id="IPR003593">
    <property type="entry name" value="AAA+_ATPase"/>
</dbReference>
<dbReference type="Proteomes" id="UP000599009">
    <property type="component" value="Unassembled WGS sequence"/>
</dbReference>
<dbReference type="InterPro" id="IPR012340">
    <property type="entry name" value="NA-bd_OB-fold"/>
</dbReference>
<evidence type="ECO:0000313" key="15">
    <source>
        <dbReference type="Proteomes" id="UP000599009"/>
    </source>
</evidence>
<reference evidence="15" key="1">
    <citation type="journal article" date="2019" name="Int. J. Syst. Evol. Microbiol.">
        <title>The Global Catalogue of Microorganisms (GCM) 10K type strain sequencing project: providing services to taxonomists for standard genome sequencing and annotation.</title>
        <authorList>
            <consortium name="The Broad Institute Genomics Platform"/>
            <consortium name="The Broad Institute Genome Sequencing Center for Infectious Disease"/>
            <person name="Wu L."/>
            <person name="Ma J."/>
        </authorList>
    </citation>
    <scope>NUCLEOTIDE SEQUENCE [LARGE SCALE GENOMIC DNA]</scope>
    <source>
        <strain evidence="15">CGMCC 1.8985</strain>
    </source>
</reference>
<evidence type="ECO:0000256" key="7">
    <source>
        <dbReference type="ARBA" id="ARBA00023015"/>
    </source>
</evidence>
<dbReference type="InterPro" id="IPR041703">
    <property type="entry name" value="Rho_factor_ATP-bd"/>
</dbReference>
<dbReference type="SMART" id="SM00959">
    <property type="entry name" value="Rho_N"/>
    <property type="match status" value="1"/>
</dbReference>
<keyword evidence="8 9" id="KW-0804">Transcription</keyword>
<evidence type="ECO:0000256" key="5">
    <source>
        <dbReference type="ARBA" id="ARBA00022840"/>
    </source>
</evidence>